<proteinExistence type="predicted"/>
<gene>
    <name evidence="1" type="ORF">HAX54_008266</name>
</gene>
<dbReference type="EMBL" id="JACEIK010001427">
    <property type="protein sequence ID" value="MCD7469328.1"/>
    <property type="molecule type" value="Genomic_DNA"/>
</dbReference>
<keyword evidence="2" id="KW-1185">Reference proteome</keyword>
<reference evidence="1 2" key="1">
    <citation type="journal article" date="2021" name="BMC Genomics">
        <title>Datura genome reveals duplications of psychoactive alkaloid biosynthetic genes and high mutation rate following tissue culture.</title>
        <authorList>
            <person name="Rajewski A."/>
            <person name="Carter-House D."/>
            <person name="Stajich J."/>
            <person name="Litt A."/>
        </authorList>
    </citation>
    <scope>NUCLEOTIDE SEQUENCE [LARGE SCALE GENOMIC DNA]</scope>
    <source>
        <strain evidence="1">AR-01</strain>
    </source>
</reference>
<evidence type="ECO:0000313" key="2">
    <source>
        <dbReference type="Proteomes" id="UP000823775"/>
    </source>
</evidence>
<organism evidence="1 2">
    <name type="scientific">Datura stramonium</name>
    <name type="common">Jimsonweed</name>
    <name type="synonym">Common thornapple</name>
    <dbReference type="NCBI Taxonomy" id="4076"/>
    <lineage>
        <taxon>Eukaryota</taxon>
        <taxon>Viridiplantae</taxon>
        <taxon>Streptophyta</taxon>
        <taxon>Embryophyta</taxon>
        <taxon>Tracheophyta</taxon>
        <taxon>Spermatophyta</taxon>
        <taxon>Magnoliopsida</taxon>
        <taxon>eudicotyledons</taxon>
        <taxon>Gunneridae</taxon>
        <taxon>Pentapetalae</taxon>
        <taxon>asterids</taxon>
        <taxon>lamiids</taxon>
        <taxon>Solanales</taxon>
        <taxon>Solanaceae</taxon>
        <taxon>Solanoideae</taxon>
        <taxon>Datureae</taxon>
        <taxon>Datura</taxon>
    </lineage>
</organism>
<name>A0ABS8TDS0_DATST</name>
<sequence length="52" mass="5938">DGVNDRCKYRIQQGVGVESVVLLQPEEEHLVRSIVLRERKSGFLVRSLGCLR</sequence>
<accession>A0ABS8TDS0</accession>
<feature type="non-terminal residue" evidence="1">
    <location>
        <position position="1"/>
    </location>
</feature>
<comment type="caution">
    <text evidence="1">The sequence shown here is derived from an EMBL/GenBank/DDBJ whole genome shotgun (WGS) entry which is preliminary data.</text>
</comment>
<evidence type="ECO:0000313" key="1">
    <source>
        <dbReference type="EMBL" id="MCD7469328.1"/>
    </source>
</evidence>
<protein>
    <submittedName>
        <fullName evidence="1">Uncharacterized protein</fullName>
    </submittedName>
</protein>
<dbReference type="Proteomes" id="UP000823775">
    <property type="component" value="Unassembled WGS sequence"/>
</dbReference>